<dbReference type="GO" id="GO:0005975">
    <property type="term" value="P:carbohydrate metabolic process"/>
    <property type="evidence" value="ECO:0007669"/>
    <property type="project" value="InterPro"/>
</dbReference>
<evidence type="ECO:0000313" key="7">
    <source>
        <dbReference type="EMBL" id="HIX53558.1"/>
    </source>
</evidence>
<feature type="signal peptide" evidence="5">
    <location>
        <begin position="1"/>
        <end position="29"/>
    </location>
</feature>
<keyword evidence="5" id="KW-0732">Signal</keyword>
<dbReference type="Gene3D" id="2.160.20.10">
    <property type="entry name" value="Single-stranded right-handed beta-helix, Pectin lyase-like"/>
    <property type="match status" value="1"/>
</dbReference>
<dbReference type="InterPro" id="IPR012334">
    <property type="entry name" value="Pectin_lyas_fold"/>
</dbReference>
<dbReference type="InterPro" id="IPR000743">
    <property type="entry name" value="Glyco_hydro_28"/>
</dbReference>
<proteinExistence type="inferred from homology"/>
<evidence type="ECO:0000256" key="2">
    <source>
        <dbReference type="ARBA" id="ARBA00022801"/>
    </source>
</evidence>
<feature type="chain" id="PRO_5039439215" evidence="5">
    <location>
        <begin position="30"/>
        <end position="555"/>
    </location>
</feature>
<evidence type="ECO:0000256" key="3">
    <source>
        <dbReference type="ARBA" id="ARBA00023295"/>
    </source>
</evidence>
<protein>
    <submittedName>
        <fullName evidence="7">Glycoside hydrolase family 28 protein</fullName>
    </submittedName>
</protein>
<name>A0A9D2AXI6_9SPHI</name>
<gene>
    <name evidence="7" type="ORF">H9853_00905</name>
</gene>
<dbReference type="InterPro" id="IPR051801">
    <property type="entry name" value="GH28_Enzymes"/>
</dbReference>
<dbReference type="InterPro" id="IPR024535">
    <property type="entry name" value="RHGA/B-epi-like_pectate_lyase"/>
</dbReference>
<dbReference type="Pfam" id="PF00295">
    <property type="entry name" value="Glyco_hydro_28"/>
    <property type="match status" value="1"/>
</dbReference>
<dbReference type="InterPro" id="IPR011050">
    <property type="entry name" value="Pectin_lyase_fold/virulence"/>
</dbReference>
<dbReference type="GO" id="GO:0004650">
    <property type="term" value="F:polygalacturonase activity"/>
    <property type="evidence" value="ECO:0007669"/>
    <property type="project" value="InterPro"/>
</dbReference>
<dbReference type="SMART" id="SM00710">
    <property type="entry name" value="PbH1"/>
    <property type="match status" value="5"/>
</dbReference>
<keyword evidence="2 4" id="KW-0378">Hydrolase</keyword>
<dbReference type="AlphaFoldDB" id="A0A9D2AXI6"/>
<comment type="caution">
    <text evidence="7">The sequence shown here is derived from an EMBL/GenBank/DDBJ whole genome shotgun (WGS) entry which is preliminary data.</text>
</comment>
<evidence type="ECO:0000256" key="1">
    <source>
        <dbReference type="ARBA" id="ARBA00008834"/>
    </source>
</evidence>
<keyword evidence="3 4" id="KW-0326">Glycosidase</keyword>
<dbReference type="EMBL" id="DXEZ01000020">
    <property type="protein sequence ID" value="HIX53558.1"/>
    <property type="molecule type" value="Genomic_DNA"/>
</dbReference>
<dbReference type="PANTHER" id="PTHR31339">
    <property type="entry name" value="PECTIN LYASE-RELATED"/>
    <property type="match status" value="1"/>
</dbReference>
<reference evidence="7" key="1">
    <citation type="journal article" date="2021" name="PeerJ">
        <title>Extensive microbial diversity within the chicken gut microbiome revealed by metagenomics and culture.</title>
        <authorList>
            <person name="Gilroy R."/>
            <person name="Ravi A."/>
            <person name="Getino M."/>
            <person name="Pursley I."/>
            <person name="Horton D.L."/>
            <person name="Alikhan N.F."/>
            <person name="Baker D."/>
            <person name="Gharbi K."/>
            <person name="Hall N."/>
            <person name="Watson M."/>
            <person name="Adriaenssens E.M."/>
            <person name="Foster-Nyarko E."/>
            <person name="Jarju S."/>
            <person name="Secka A."/>
            <person name="Antonio M."/>
            <person name="Oren A."/>
            <person name="Chaudhuri R.R."/>
            <person name="La Ragione R."/>
            <person name="Hildebrand F."/>
            <person name="Pallen M.J."/>
        </authorList>
    </citation>
    <scope>NUCLEOTIDE SEQUENCE</scope>
    <source>
        <strain evidence="7">1719</strain>
    </source>
</reference>
<feature type="domain" description="Rhamnogalacturonase A/B/Epimerase-like pectate lyase" evidence="6">
    <location>
        <begin position="47"/>
        <end position="173"/>
    </location>
</feature>
<evidence type="ECO:0000313" key="8">
    <source>
        <dbReference type="Proteomes" id="UP000824156"/>
    </source>
</evidence>
<evidence type="ECO:0000256" key="4">
    <source>
        <dbReference type="RuleBase" id="RU361169"/>
    </source>
</evidence>
<dbReference type="SUPFAM" id="SSF51126">
    <property type="entry name" value="Pectin lyase-like"/>
    <property type="match status" value="1"/>
</dbReference>
<reference evidence="7" key="2">
    <citation type="submission" date="2021-04" db="EMBL/GenBank/DDBJ databases">
        <authorList>
            <person name="Gilroy R."/>
        </authorList>
    </citation>
    <scope>NUCLEOTIDE SEQUENCE</scope>
    <source>
        <strain evidence="7">1719</strain>
    </source>
</reference>
<dbReference type="PROSITE" id="PS00502">
    <property type="entry name" value="POLYGALACTURONASE"/>
    <property type="match status" value="1"/>
</dbReference>
<comment type="similarity">
    <text evidence="1 4">Belongs to the glycosyl hydrolase 28 family.</text>
</comment>
<organism evidence="7 8">
    <name type="scientific">Candidatus Sphingobacterium stercoripullorum</name>
    <dbReference type="NCBI Taxonomy" id="2838759"/>
    <lineage>
        <taxon>Bacteria</taxon>
        <taxon>Pseudomonadati</taxon>
        <taxon>Bacteroidota</taxon>
        <taxon>Sphingobacteriia</taxon>
        <taxon>Sphingobacteriales</taxon>
        <taxon>Sphingobacteriaceae</taxon>
        <taxon>Sphingobacterium</taxon>
    </lineage>
</organism>
<sequence length="555" mass="61370">MLHYNKISKTLLYSFIALGLPLTCTPTKASEKNLPQVQRVSFPKDTINIKDFGAKNDGQTLNTSAINKAISAIHKRGGGVVTVPEGIWLTGPLKLQSNVNLHVKQSAVILFTDDFNEYKLEQSNWEGEPAWRNESPISGKNLENIAITGAGVIDGNGGAWRMVKKFKMTNAQWAKLIKSGGVVDEKNDIWYPSESAYKGSKTNNAGRAAEGQKAEDFLDVKDFLRPNLLSLVSCNKILLEGVTFQNSPGWNVHPLLCENLTVRGVNIRNPWYAQNGDGLDIESCSNVLVENSSFDVGDDAICIKSGRDESGRKRGVPTQNVWIRNNTVFHGHGGFVIGSEMSGGAKNIWIENCVFLGTDIGLRFKTTRGRGGIVENIFIDNINMIDIPGEAILFDMYYGIKGDLPKAGEQANTNYELPPVTEETPRFQNFSISNITVNGAKKGVFIRGLPEMPIKDIRIENINIVAEEGIELIKTDNLTMKNIKIQVRKSNPLISLDNSRNIRFHSLTPTKPIETLVLVSGEETENIKFTINQTQEVKKLSKFIHGAAKDQLQIN</sequence>
<dbReference type="Proteomes" id="UP000824156">
    <property type="component" value="Unassembled WGS sequence"/>
</dbReference>
<accession>A0A9D2AXI6</accession>
<evidence type="ECO:0000256" key="5">
    <source>
        <dbReference type="SAM" id="SignalP"/>
    </source>
</evidence>
<dbReference type="InterPro" id="IPR006626">
    <property type="entry name" value="PbH1"/>
</dbReference>
<dbReference type="PANTHER" id="PTHR31339:SF9">
    <property type="entry name" value="PLASMIN AND FIBRONECTIN-BINDING PROTEIN A"/>
    <property type="match status" value="1"/>
</dbReference>
<dbReference type="Pfam" id="PF12708">
    <property type="entry name" value="Pect-lyase_RHGA_epim"/>
    <property type="match status" value="1"/>
</dbReference>
<evidence type="ECO:0000259" key="6">
    <source>
        <dbReference type="Pfam" id="PF12708"/>
    </source>
</evidence>